<dbReference type="InterPro" id="IPR041633">
    <property type="entry name" value="Polbeta"/>
</dbReference>
<dbReference type="Gene3D" id="3.30.460.10">
    <property type="entry name" value="Beta Polymerase, domain 2"/>
    <property type="match status" value="1"/>
</dbReference>
<dbReference type="InterPro" id="IPR043519">
    <property type="entry name" value="NT_sf"/>
</dbReference>
<gene>
    <name evidence="2" type="ORF">DUE52_06435</name>
</gene>
<name>A0A368JSD8_9BACT</name>
<dbReference type="OrthoDB" id="9803106at2"/>
<keyword evidence="2" id="KW-0808">Transferase</keyword>
<accession>A0A368JSD8</accession>
<dbReference type="GO" id="GO:0016740">
    <property type="term" value="F:transferase activity"/>
    <property type="evidence" value="ECO:0007669"/>
    <property type="project" value="UniProtKB-KW"/>
</dbReference>
<evidence type="ECO:0000259" key="1">
    <source>
        <dbReference type="Pfam" id="PF18765"/>
    </source>
</evidence>
<dbReference type="RefSeq" id="WP_114405149.1">
    <property type="nucleotide sequence ID" value="NZ_QOWE01000004.1"/>
</dbReference>
<organism evidence="2 3">
    <name type="scientific">Larkinella punicea</name>
    <dbReference type="NCBI Taxonomy" id="2315727"/>
    <lineage>
        <taxon>Bacteria</taxon>
        <taxon>Pseudomonadati</taxon>
        <taxon>Bacteroidota</taxon>
        <taxon>Cytophagia</taxon>
        <taxon>Cytophagales</taxon>
        <taxon>Spirosomataceae</taxon>
        <taxon>Larkinella</taxon>
    </lineage>
</organism>
<protein>
    <submittedName>
        <fullName evidence="2">Nucleotidyltransferase domain-containing protein</fullName>
    </submittedName>
</protein>
<dbReference type="CDD" id="cd05403">
    <property type="entry name" value="NT_KNTase_like"/>
    <property type="match status" value="1"/>
</dbReference>
<reference evidence="2 3" key="1">
    <citation type="submission" date="2018-07" db="EMBL/GenBank/DDBJ databases">
        <title>Genome analysis of Larkinella rosea.</title>
        <authorList>
            <person name="Zhou Z."/>
            <person name="Wang G."/>
        </authorList>
    </citation>
    <scope>NUCLEOTIDE SEQUENCE [LARGE SCALE GENOMIC DNA]</scope>
    <source>
        <strain evidence="3">zzj9</strain>
    </source>
</reference>
<feature type="domain" description="Polymerase beta nucleotidyltransferase" evidence="1">
    <location>
        <begin position="12"/>
        <end position="97"/>
    </location>
</feature>
<dbReference type="SUPFAM" id="SSF81301">
    <property type="entry name" value="Nucleotidyltransferase"/>
    <property type="match status" value="1"/>
</dbReference>
<evidence type="ECO:0000313" key="3">
    <source>
        <dbReference type="Proteomes" id="UP000253383"/>
    </source>
</evidence>
<sequence length="104" mass="11652">MTYGLSDIHLKAITDVLAGNNRIEQVILFGSRAKGTHRPGSDVDMALKGRDLTHNDLVDVSNALDELWLPIRFDLILYDRVKEPALLDQINQFGKDLLLKPSLV</sequence>
<evidence type="ECO:0000313" key="2">
    <source>
        <dbReference type="EMBL" id="RCR70580.1"/>
    </source>
</evidence>
<comment type="caution">
    <text evidence="2">The sequence shown here is derived from an EMBL/GenBank/DDBJ whole genome shotgun (WGS) entry which is preliminary data.</text>
</comment>
<dbReference type="AlphaFoldDB" id="A0A368JSD8"/>
<keyword evidence="3" id="KW-1185">Reference proteome</keyword>
<proteinExistence type="predicted"/>
<dbReference type="Proteomes" id="UP000253383">
    <property type="component" value="Unassembled WGS sequence"/>
</dbReference>
<dbReference type="Pfam" id="PF18765">
    <property type="entry name" value="Polbeta"/>
    <property type="match status" value="1"/>
</dbReference>
<dbReference type="EMBL" id="QOWE01000004">
    <property type="protein sequence ID" value="RCR70580.1"/>
    <property type="molecule type" value="Genomic_DNA"/>
</dbReference>